<evidence type="ECO:0000313" key="3">
    <source>
        <dbReference type="Proteomes" id="UP001604277"/>
    </source>
</evidence>
<sequence>MPEDKPMESSPPHFQVIGATKNLTLEVLRTILIQTRRHPSTHAPEVRALTASKNHKEAERNCRERINFHLDRPKTLLLCNSKKDSDMLNQSSLRSIGLVLKRSVCLIVHSILLGGLLLLGGLAPNLIVELRNDQNPGG</sequence>
<feature type="transmembrane region" description="Helical" evidence="1">
    <location>
        <begin position="104"/>
        <end position="128"/>
    </location>
</feature>
<organism evidence="2 3">
    <name type="scientific">Forsythia ovata</name>
    <dbReference type="NCBI Taxonomy" id="205694"/>
    <lineage>
        <taxon>Eukaryota</taxon>
        <taxon>Viridiplantae</taxon>
        <taxon>Streptophyta</taxon>
        <taxon>Embryophyta</taxon>
        <taxon>Tracheophyta</taxon>
        <taxon>Spermatophyta</taxon>
        <taxon>Magnoliopsida</taxon>
        <taxon>eudicotyledons</taxon>
        <taxon>Gunneridae</taxon>
        <taxon>Pentapetalae</taxon>
        <taxon>asterids</taxon>
        <taxon>lamiids</taxon>
        <taxon>Lamiales</taxon>
        <taxon>Oleaceae</taxon>
        <taxon>Forsythieae</taxon>
        <taxon>Forsythia</taxon>
    </lineage>
</organism>
<reference evidence="3" key="1">
    <citation type="submission" date="2024-07" db="EMBL/GenBank/DDBJ databases">
        <title>Two chromosome-level genome assemblies of Korean endemic species Abeliophyllum distichum and Forsythia ovata (Oleaceae).</title>
        <authorList>
            <person name="Jang H."/>
        </authorList>
    </citation>
    <scope>NUCLEOTIDE SEQUENCE [LARGE SCALE GENOMIC DNA]</scope>
</reference>
<name>A0ABD1T9Q4_9LAMI</name>
<comment type="caution">
    <text evidence="2">The sequence shown here is derived from an EMBL/GenBank/DDBJ whole genome shotgun (WGS) entry which is preliminary data.</text>
</comment>
<dbReference type="EMBL" id="JBFOLJ010000009">
    <property type="protein sequence ID" value="KAL2509315.1"/>
    <property type="molecule type" value="Genomic_DNA"/>
</dbReference>
<keyword evidence="1" id="KW-0812">Transmembrane</keyword>
<evidence type="ECO:0000256" key="1">
    <source>
        <dbReference type="SAM" id="Phobius"/>
    </source>
</evidence>
<dbReference type="AlphaFoldDB" id="A0ABD1T9Q4"/>
<protein>
    <submittedName>
        <fullName evidence="2">Uncharacterized protein</fullName>
    </submittedName>
</protein>
<proteinExistence type="predicted"/>
<gene>
    <name evidence="2" type="ORF">Fot_32962</name>
</gene>
<accession>A0ABD1T9Q4</accession>
<evidence type="ECO:0000313" key="2">
    <source>
        <dbReference type="EMBL" id="KAL2509315.1"/>
    </source>
</evidence>
<keyword evidence="1" id="KW-0472">Membrane</keyword>
<dbReference type="Proteomes" id="UP001604277">
    <property type="component" value="Unassembled WGS sequence"/>
</dbReference>
<keyword evidence="1" id="KW-1133">Transmembrane helix</keyword>
<keyword evidence="3" id="KW-1185">Reference proteome</keyword>